<evidence type="ECO:0000256" key="2">
    <source>
        <dbReference type="SAM" id="Phobius"/>
    </source>
</evidence>
<feature type="transmembrane region" description="Helical" evidence="2">
    <location>
        <begin position="144"/>
        <end position="162"/>
    </location>
</feature>
<dbReference type="Proteomes" id="UP001166304">
    <property type="component" value="Unassembled WGS sequence"/>
</dbReference>
<feature type="transmembrane region" description="Helical" evidence="2">
    <location>
        <begin position="119"/>
        <end position="138"/>
    </location>
</feature>
<evidence type="ECO:0000313" key="3">
    <source>
        <dbReference type="EMBL" id="MBV0903409.1"/>
    </source>
</evidence>
<sequence length="430" mass="44715">MSGRSGTGRSSPRGRLVTELRESVSVLRAERWLFLGLVLAWVAYGAWVVATGLALRRVAPKLDSTTFAAAGGVEITATVAVAAVAWLVVPSLVAVWLVNRRLRNDYGNLADAYRFDHPALLLVVPGVALACCLVLSVALGRSGALTVLAVAATAHLVVRTVAYGHRVYTLSSPAALSVLVFLTALTFAVGWLARATVLDVPTAVDWPARAGVDRTVGPVLDATAVTPTVAVTAAVAVPGTLVAAYLVVQSAVGAVVRSRAPLADPQRRPDQRFPIMPPVATRDAESEGAPTDTEESDRSSPPAEPEESTADIGGSDATRHTGTRVYSPGETAAAEPSPPGDGSATDAPAVDGARADESVTDEAVTAETDPSRTERVETPSESADSDEWIDDTSVFTPERRAGSPDRHCPNCGEVVSPGASRCPNCDSRGE</sequence>
<proteinExistence type="predicted"/>
<feature type="transmembrane region" description="Helical" evidence="2">
    <location>
        <begin position="75"/>
        <end position="98"/>
    </location>
</feature>
<keyword evidence="2" id="KW-0812">Transmembrane</keyword>
<keyword evidence="4" id="KW-1185">Reference proteome</keyword>
<evidence type="ECO:0000256" key="1">
    <source>
        <dbReference type="SAM" id="MobiDB-lite"/>
    </source>
</evidence>
<keyword evidence="2" id="KW-0472">Membrane</keyword>
<dbReference type="AlphaFoldDB" id="A0AA41G4D1"/>
<name>A0AA41G4D1_9EURY</name>
<organism evidence="3 4">
    <name type="scientific">Haloarcula salina</name>
    <dbReference type="NCBI Taxonomy" id="1429914"/>
    <lineage>
        <taxon>Archaea</taxon>
        <taxon>Methanobacteriati</taxon>
        <taxon>Methanobacteriota</taxon>
        <taxon>Stenosarchaea group</taxon>
        <taxon>Halobacteria</taxon>
        <taxon>Halobacteriales</taxon>
        <taxon>Haloarculaceae</taxon>
        <taxon>Haloarcula</taxon>
    </lineage>
</organism>
<feature type="region of interest" description="Disordered" evidence="1">
    <location>
        <begin position="262"/>
        <end position="430"/>
    </location>
</feature>
<accession>A0AA41G4D1</accession>
<protein>
    <submittedName>
        <fullName evidence="3">Zinc ribbon domain-containing protein</fullName>
    </submittedName>
</protein>
<feature type="compositionally biased region" description="Basic and acidic residues" evidence="1">
    <location>
        <begin position="397"/>
        <end position="408"/>
    </location>
</feature>
<comment type="caution">
    <text evidence="3">The sequence shown here is derived from an EMBL/GenBank/DDBJ whole genome shotgun (WGS) entry which is preliminary data.</text>
</comment>
<feature type="transmembrane region" description="Helical" evidence="2">
    <location>
        <begin position="32"/>
        <end position="55"/>
    </location>
</feature>
<feature type="compositionally biased region" description="Basic and acidic residues" evidence="1">
    <location>
        <begin position="369"/>
        <end position="378"/>
    </location>
</feature>
<keyword evidence="2" id="KW-1133">Transmembrane helix</keyword>
<dbReference type="EMBL" id="JAHQXE010000005">
    <property type="protein sequence ID" value="MBV0903409.1"/>
    <property type="molecule type" value="Genomic_DNA"/>
</dbReference>
<gene>
    <name evidence="3" type="ORF">KTS37_16605</name>
</gene>
<reference evidence="3" key="1">
    <citation type="submission" date="2021-06" db="EMBL/GenBank/DDBJ databases">
        <title>New haloarchaea isolates fom saline soil.</title>
        <authorList>
            <person name="Duran-Viseras A."/>
            <person name="Sanchez-Porro C.S."/>
            <person name="Ventosa A."/>
        </authorList>
    </citation>
    <scope>NUCLEOTIDE SEQUENCE</scope>
    <source>
        <strain evidence="3">JCM 18369</strain>
    </source>
</reference>
<feature type="transmembrane region" description="Helical" evidence="2">
    <location>
        <begin position="174"/>
        <end position="193"/>
    </location>
</feature>
<evidence type="ECO:0000313" key="4">
    <source>
        <dbReference type="Proteomes" id="UP001166304"/>
    </source>
</evidence>
<feature type="transmembrane region" description="Helical" evidence="2">
    <location>
        <begin position="228"/>
        <end position="248"/>
    </location>
</feature>
<dbReference type="RefSeq" id="WP_162414136.1">
    <property type="nucleotide sequence ID" value="NZ_JAHQXE010000005.1"/>
</dbReference>